<dbReference type="EMBL" id="JACHLR010000003">
    <property type="protein sequence ID" value="MBB4857737.1"/>
    <property type="molecule type" value="Genomic_DNA"/>
</dbReference>
<evidence type="ECO:0000256" key="4">
    <source>
        <dbReference type="ARBA" id="ARBA00022692"/>
    </source>
</evidence>
<keyword evidence="4 7" id="KW-0812">Transmembrane</keyword>
<evidence type="ECO:0000256" key="2">
    <source>
        <dbReference type="ARBA" id="ARBA00007430"/>
    </source>
</evidence>
<comment type="caution">
    <text evidence="8">The sequence shown here is derived from an EMBL/GenBank/DDBJ whole genome shotgun (WGS) entry which is preliminary data.</text>
</comment>
<dbReference type="AlphaFoldDB" id="A0A7W7NW50"/>
<feature type="transmembrane region" description="Helical" evidence="7">
    <location>
        <begin position="12"/>
        <end position="35"/>
    </location>
</feature>
<evidence type="ECO:0000256" key="6">
    <source>
        <dbReference type="ARBA" id="ARBA00023136"/>
    </source>
</evidence>
<protein>
    <submittedName>
        <fullName evidence="8">PST family polysaccharide transporter</fullName>
    </submittedName>
</protein>
<feature type="transmembrane region" description="Helical" evidence="7">
    <location>
        <begin position="320"/>
        <end position="337"/>
    </location>
</feature>
<feature type="transmembrane region" description="Helical" evidence="7">
    <location>
        <begin position="41"/>
        <end position="60"/>
    </location>
</feature>
<name>A0A7W7NW50_9SPHN</name>
<dbReference type="RefSeq" id="WP_184243001.1">
    <property type="nucleotide sequence ID" value="NZ_JACHLR010000003.1"/>
</dbReference>
<keyword evidence="9" id="KW-1185">Reference proteome</keyword>
<feature type="transmembrane region" description="Helical" evidence="7">
    <location>
        <begin position="229"/>
        <end position="250"/>
    </location>
</feature>
<evidence type="ECO:0000313" key="8">
    <source>
        <dbReference type="EMBL" id="MBB4857737.1"/>
    </source>
</evidence>
<evidence type="ECO:0000256" key="1">
    <source>
        <dbReference type="ARBA" id="ARBA00004651"/>
    </source>
</evidence>
<evidence type="ECO:0000256" key="7">
    <source>
        <dbReference type="SAM" id="Phobius"/>
    </source>
</evidence>
<sequence>MTRAGSGKVLGSVVWGMGGAAGQALFQLLVFVVLARTLSPAAFGVVAIATAVIDLLNFIGRGGITEVLVQRRDLDQRTMNAGFFASLISGAGLTVILALSAPWMAEVFDTPDLREVMLLLAPICLLYASGAVYEGILRHSFQFKQLALRNTTATVVSGLVALAMALTGWGVYALVAQRLIATVWSLLAMMVATRWRPTLDIDAGDMAVQLRQGSAIALSSVLGAGNQRIVDLVVGYFLGPVALGYLRIAWRMLDLLYELVVRPIANVAMTTLPKALHAGRSVEDEYIALLRYSSIFVMPVFVGLAVVAPDVVPMIFGEQWATSAGLLSMLCFVGVFIPLTNFKGSVLIAHGAYRHVLYLNALECLLALLCAAAFAPFGLVSATVGYIVRAAITTPLGFVYLQRVAGVSASRSARAAVPAVVSVGVMLAATFALRQVLPPDLAPIWRVVLLVCLGAVTYGAAVLATDRKLLADAARLRASRRAADREATGQAVAGQAVGHAATGQAATGQEGAAT</sequence>
<dbReference type="Proteomes" id="UP000555448">
    <property type="component" value="Unassembled WGS sequence"/>
</dbReference>
<feature type="transmembrane region" description="Helical" evidence="7">
    <location>
        <begin position="413"/>
        <end position="432"/>
    </location>
</feature>
<dbReference type="CDD" id="cd13127">
    <property type="entry name" value="MATE_tuaB_like"/>
    <property type="match status" value="1"/>
</dbReference>
<comment type="similarity">
    <text evidence="2">Belongs to the polysaccharide synthase family.</text>
</comment>
<comment type="subcellular location">
    <subcellularLocation>
        <location evidence="1">Cell membrane</location>
        <topology evidence="1">Multi-pass membrane protein</topology>
    </subcellularLocation>
</comment>
<gene>
    <name evidence="8" type="ORF">HNO88_001048</name>
</gene>
<feature type="transmembrane region" description="Helical" evidence="7">
    <location>
        <begin position="116"/>
        <end position="134"/>
    </location>
</feature>
<proteinExistence type="inferred from homology"/>
<dbReference type="PANTHER" id="PTHR30250:SF10">
    <property type="entry name" value="LIPOPOLYSACCHARIDE BIOSYNTHESIS PROTEIN WZXC"/>
    <property type="match status" value="1"/>
</dbReference>
<keyword evidence="6 7" id="KW-0472">Membrane</keyword>
<keyword evidence="3" id="KW-1003">Cell membrane</keyword>
<reference evidence="8 9" key="1">
    <citation type="submission" date="2020-08" db="EMBL/GenBank/DDBJ databases">
        <title>Functional genomics of gut bacteria from endangered species of beetles.</title>
        <authorList>
            <person name="Carlos-Shanley C."/>
        </authorList>
    </citation>
    <scope>NUCLEOTIDE SEQUENCE [LARGE SCALE GENOMIC DNA]</scope>
    <source>
        <strain evidence="8 9">S00245</strain>
    </source>
</reference>
<feature type="transmembrane region" description="Helical" evidence="7">
    <location>
        <begin position="81"/>
        <end position="104"/>
    </location>
</feature>
<evidence type="ECO:0000256" key="5">
    <source>
        <dbReference type="ARBA" id="ARBA00022989"/>
    </source>
</evidence>
<dbReference type="Pfam" id="PF13440">
    <property type="entry name" value="Polysacc_synt_3"/>
    <property type="match status" value="1"/>
</dbReference>
<dbReference type="GO" id="GO:0005886">
    <property type="term" value="C:plasma membrane"/>
    <property type="evidence" value="ECO:0007669"/>
    <property type="project" value="UniProtKB-SubCell"/>
</dbReference>
<feature type="transmembrane region" description="Helical" evidence="7">
    <location>
        <begin position="357"/>
        <end position="377"/>
    </location>
</feature>
<evidence type="ECO:0000313" key="9">
    <source>
        <dbReference type="Proteomes" id="UP000555448"/>
    </source>
</evidence>
<dbReference type="InterPro" id="IPR050833">
    <property type="entry name" value="Poly_Biosynth_Transport"/>
</dbReference>
<evidence type="ECO:0000256" key="3">
    <source>
        <dbReference type="ARBA" id="ARBA00022475"/>
    </source>
</evidence>
<accession>A0A7W7NW50</accession>
<dbReference type="PANTHER" id="PTHR30250">
    <property type="entry name" value="PST FAMILY PREDICTED COLANIC ACID TRANSPORTER"/>
    <property type="match status" value="1"/>
</dbReference>
<organism evidence="8 9">
    <name type="scientific">Novosphingobium chloroacetimidivorans</name>
    <dbReference type="NCBI Taxonomy" id="1428314"/>
    <lineage>
        <taxon>Bacteria</taxon>
        <taxon>Pseudomonadati</taxon>
        <taxon>Pseudomonadota</taxon>
        <taxon>Alphaproteobacteria</taxon>
        <taxon>Sphingomonadales</taxon>
        <taxon>Sphingomonadaceae</taxon>
        <taxon>Novosphingobium</taxon>
    </lineage>
</organism>
<feature type="transmembrane region" description="Helical" evidence="7">
    <location>
        <begin position="288"/>
        <end position="308"/>
    </location>
</feature>
<feature type="transmembrane region" description="Helical" evidence="7">
    <location>
        <begin position="383"/>
        <end position="401"/>
    </location>
</feature>
<keyword evidence="5 7" id="KW-1133">Transmembrane helix</keyword>
<feature type="transmembrane region" description="Helical" evidence="7">
    <location>
        <begin position="444"/>
        <end position="465"/>
    </location>
</feature>